<dbReference type="InterPro" id="IPR017981">
    <property type="entry name" value="GPCR_2-like_7TM"/>
</dbReference>
<feature type="transmembrane region" description="Helical" evidence="5">
    <location>
        <begin position="683"/>
        <end position="704"/>
    </location>
</feature>
<evidence type="ECO:0000256" key="2">
    <source>
        <dbReference type="ARBA" id="ARBA00022692"/>
    </source>
</evidence>
<accession>A0A1J1IM80</accession>
<evidence type="ECO:0000256" key="1">
    <source>
        <dbReference type="ARBA" id="ARBA00004141"/>
    </source>
</evidence>
<feature type="signal peptide" evidence="6">
    <location>
        <begin position="1"/>
        <end position="18"/>
    </location>
</feature>
<feature type="domain" description="G-protein coupled receptors family 2 profile 2" evidence="7">
    <location>
        <begin position="445"/>
        <end position="706"/>
    </location>
</feature>
<gene>
    <name evidence="8" type="ORF">CLUMA_CG014319</name>
</gene>
<dbReference type="EMBL" id="CVRI01000055">
    <property type="protein sequence ID" value="CRL01349.1"/>
    <property type="molecule type" value="Genomic_DNA"/>
</dbReference>
<evidence type="ECO:0000313" key="8">
    <source>
        <dbReference type="EMBL" id="CRL01349.1"/>
    </source>
</evidence>
<dbReference type="Proteomes" id="UP000183832">
    <property type="component" value="Unassembled WGS sequence"/>
</dbReference>
<organism evidence="8 9">
    <name type="scientific">Clunio marinus</name>
    <dbReference type="NCBI Taxonomy" id="568069"/>
    <lineage>
        <taxon>Eukaryota</taxon>
        <taxon>Metazoa</taxon>
        <taxon>Ecdysozoa</taxon>
        <taxon>Arthropoda</taxon>
        <taxon>Hexapoda</taxon>
        <taxon>Insecta</taxon>
        <taxon>Pterygota</taxon>
        <taxon>Neoptera</taxon>
        <taxon>Endopterygota</taxon>
        <taxon>Diptera</taxon>
        <taxon>Nematocera</taxon>
        <taxon>Chironomoidea</taxon>
        <taxon>Chironomidae</taxon>
        <taxon>Clunio</taxon>
    </lineage>
</organism>
<reference evidence="8 9" key="1">
    <citation type="submission" date="2015-04" db="EMBL/GenBank/DDBJ databases">
        <authorList>
            <person name="Syromyatnikov M.Y."/>
            <person name="Popov V.N."/>
        </authorList>
    </citation>
    <scope>NUCLEOTIDE SEQUENCE [LARGE SCALE GENOMIC DNA]</scope>
</reference>
<keyword evidence="9" id="KW-1185">Reference proteome</keyword>
<keyword evidence="6" id="KW-0732">Signal</keyword>
<dbReference type="AlphaFoldDB" id="A0A1J1IM80"/>
<evidence type="ECO:0000256" key="6">
    <source>
        <dbReference type="SAM" id="SignalP"/>
    </source>
</evidence>
<dbReference type="Pfam" id="PF00002">
    <property type="entry name" value="7tm_2"/>
    <property type="match status" value="1"/>
</dbReference>
<dbReference type="InterPro" id="IPR000832">
    <property type="entry name" value="GPCR_2_secretin-like"/>
</dbReference>
<dbReference type="GO" id="GO:0008528">
    <property type="term" value="F:G protein-coupled peptide receptor activity"/>
    <property type="evidence" value="ECO:0007669"/>
    <property type="project" value="TreeGrafter"/>
</dbReference>
<dbReference type="GO" id="GO:0005886">
    <property type="term" value="C:plasma membrane"/>
    <property type="evidence" value="ECO:0007669"/>
    <property type="project" value="TreeGrafter"/>
</dbReference>
<sequence>MNRKVILLIFFCFHSSTAGLNKCCPENEVVQIDSIEDNNLSPRERFSCVKKPSKLNNVKRKRESENYEINNITIPINLIAYNILIDENTHWPACEVSSFMILTGSMEVSQSKSCVDIMDSDYYVFFCDEMIETDENDSLNVFKLQKCCQKDFSYDVFARKCVINNETTLNEEFNTFLHNKTIMFDSGIPECKPDDVLVEYHSNVHLLKMYENSLIVMKTAESGPEKFNDKSFCVESTLNSEHEIADSSIQSQLKMSSKWIAKVCRPANVICKKMPCVRKCCKEGQRMVYENETFCEDHNSHLDMKFHSFNFESSPEEPNEVEPSGKVLIKVIWKNRNLQYGKYFETKPDLFKVYNNTPGIIAPEYGILMPKHCDKFMLDREEDAHYISGIDGSLFISTMEKFHSNNDYCVDFFYTKDEIDPEVDVIQGVTFVCFDEDETRMIRLRFQIYATLLAISAGFLGITFIVYIFLPKLLNLHGKTLVCHVLSLFTAYSFLSAVQFATDVKMTYCKCIGYIVYFSFLSALLDSLVAFIKSIRMSHGIRRTKEVKRFFCYSLYAWGFPCLVTIHTYMLDSHNVLPEKFKPNIGESSCWFENSSPGHLIFFLVPIGIQISINFVLFIITAIHCNRVKAEIHRMQMNDNNEQKKKRYIADKAIFLMNLKLFIVMGISWLLEIMATVYDNKPWWYVSDGFNLLQGVLVFFIFVFKRKVLVAFQKKLGIRSIGFRPKTPGSTSTHMSTVELHSTALSKYNGKMLKSNSSSTLTNTTVNLIKN</sequence>
<dbReference type="CDD" id="cd15039">
    <property type="entry name" value="7tmB3_Methuselah-like"/>
    <property type="match status" value="1"/>
</dbReference>
<feature type="transmembrane region" description="Helical" evidence="5">
    <location>
        <begin position="448"/>
        <end position="469"/>
    </location>
</feature>
<comment type="subcellular location">
    <subcellularLocation>
        <location evidence="1">Membrane</location>
        <topology evidence="1">Multi-pass membrane protein</topology>
    </subcellularLocation>
</comment>
<evidence type="ECO:0000313" key="9">
    <source>
        <dbReference type="Proteomes" id="UP000183832"/>
    </source>
</evidence>
<dbReference type="Gene3D" id="1.20.1070.10">
    <property type="entry name" value="Rhodopsin 7-helix transmembrane proteins"/>
    <property type="match status" value="1"/>
</dbReference>
<feature type="transmembrane region" description="Helical" evidence="5">
    <location>
        <begin position="601"/>
        <end position="625"/>
    </location>
</feature>
<proteinExistence type="predicted"/>
<dbReference type="PANTHER" id="PTHR47154:SF2">
    <property type="entry name" value="G-PROTEIN COUPLED RECEPTOR MTH-RELATED"/>
    <property type="match status" value="1"/>
</dbReference>
<feature type="chain" id="PRO_5012317399" evidence="6">
    <location>
        <begin position="19"/>
        <end position="771"/>
    </location>
</feature>
<dbReference type="GO" id="GO:0007166">
    <property type="term" value="P:cell surface receptor signaling pathway"/>
    <property type="evidence" value="ECO:0007669"/>
    <property type="project" value="InterPro"/>
</dbReference>
<dbReference type="PANTHER" id="PTHR47154">
    <property type="entry name" value="G-PROTEIN COUPLED RECEPTOR MTH-RELATED"/>
    <property type="match status" value="1"/>
</dbReference>
<dbReference type="InterPro" id="IPR051384">
    <property type="entry name" value="Mth_GPCR"/>
</dbReference>
<keyword evidence="3 5" id="KW-1133">Transmembrane helix</keyword>
<evidence type="ECO:0000256" key="3">
    <source>
        <dbReference type="ARBA" id="ARBA00022989"/>
    </source>
</evidence>
<feature type="transmembrane region" description="Helical" evidence="5">
    <location>
        <begin position="653"/>
        <end position="671"/>
    </location>
</feature>
<evidence type="ECO:0000256" key="5">
    <source>
        <dbReference type="SAM" id="Phobius"/>
    </source>
</evidence>
<name>A0A1J1IM80_9DIPT</name>
<keyword evidence="2 5" id="KW-0812">Transmembrane</keyword>
<dbReference type="OrthoDB" id="7781310at2759"/>
<feature type="transmembrane region" description="Helical" evidence="5">
    <location>
        <begin position="553"/>
        <end position="571"/>
    </location>
</feature>
<protein>
    <submittedName>
        <fullName evidence="8">CLUMA_CG014319, isoform A</fullName>
    </submittedName>
</protein>
<evidence type="ECO:0000256" key="4">
    <source>
        <dbReference type="ARBA" id="ARBA00023136"/>
    </source>
</evidence>
<feature type="transmembrane region" description="Helical" evidence="5">
    <location>
        <begin position="481"/>
        <end position="502"/>
    </location>
</feature>
<keyword evidence="4 5" id="KW-0472">Membrane</keyword>
<dbReference type="PROSITE" id="PS50261">
    <property type="entry name" value="G_PROTEIN_RECEP_F2_4"/>
    <property type="match status" value="1"/>
</dbReference>
<feature type="transmembrane region" description="Helical" evidence="5">
    <location>
        <begin position="514"/>
        <end position="532"/>
    </location>
</feature>
<evidence type="ECO:0000259" key="7">
    <source>
        <dbReference type="PROSITE" id="PS50261"/>
    </source>
</evidence>
<dbReference type="STRING" id="568069.A0A1J1IM80"/>